<dbReference type="InterPro" id="IPR050410">
    <property type="entry name" value="CCR4/nocturin_mRNA_transcr"/>
</dbReference>
<dbReference type="Pfam" id="PF03372">
    <property type="entry name" value="Exo_endo_phos"/>
    <property type="match status" value="1"/>
</dbReference>
<sequence length="266" mass="30093">MKVSMAMMTYNIRVAGPHDTGEHAWRERRSVMKKVLEKYSPDVLCTQEGTYDQLSGLEEDLPDYRYIGLGREGGSNGEFMAIFYKNSVYRVAAYDHFWLSETPEVIGSVSWGSACTRMATWVLLEHRGTRESFYVLNTHLDHISEDARRNAAHLLLERAATLSEQAPLVLTGDFNSSPDSQTYGILTENSIFMDTWAEAEEKKGAGLGTFTDYTDESGGGEENRIDWVLVTNHWRVKNAEIVDGRINGRFASDHHPLFVNLEQQKA</sequence>
<dbReference type="CDD" id="cd09083">
    <property type="entry name" value="EEP-1"/>
    <property type="match status" value="1"/>
</dbReference>
<dbReference type="Gene3D" id="3.60.10.10">
    <property type="entry name" value="Endonuclease/exonuclease/phosphatase"/>
    <property type="match status" value="1"/>
</dbReference>
<evidence type="ECO:0000313" key="2">
    <source>
        <dbReference type="EMBL" id="KSU81964.1"/>
    </source>
</evidence>
<evidence type="ECO:0000313" key="3">
    <source>
        <dbReference type="Proteomes" id="UP000054099"/>
    </source>
</evidence>
<organism evidence="2 3">
    <name type="scientific">Fictibacillus enclensis</name>
    <dbReference type="NCBI Taxonomy" id="1017270"/>
    <lineage>
        <taxon>Bacteria</taxon>
        <taxon>Bacillati</taxon>
        <taxon>Bacillota</taxon>
        <taxon>Bacilli</taxon>
        <taxon>Bacillales</taxon>
        <taxon>Fictibacillaceae</taxon>
        <taxon>Fictibacillus</taxon>
    </lineage>
</organism>
<accession>A0A0V8J4I9</accession>
<dbReference type="PANTHER" id="PTHR12121">
    <property type="entry name" value="CARBON CATABOLITE REPRESSOR PROTEIN 4"/>
    <property type="match status" value="1"/>
</dbReference>
<dbReference type="GO" id="GO:0000175">
    <property type="term" value="F:3'-5'-RNA exonuclease activity"/>
    <property type="evidence" value="ECO:0007669"/>
    <property type="project" value="TreeGrafter"/>
</dbReference>
<reference evidence="2 3" key="1">
    <citation type="journal article" date="2014" name="Antonie Van Leeuwenhoek">
        <title>Fictibacillus enclensis sp. nov., isolated from marine sediment.</title>
        <authorList>
            <person name="Dastager S.G."/>
            <person name="Mawlankar R."/>
            <person name="Srinivasan K."/>
            <person name="Tang S.K."/>
            <person name="Lee J.C."/>
            <person name="Ramana V.V."/>
            <person name="Shouche Y.S."/>
        </authorList>
    </citation>
    <scope>NUCLEOTIDE SEQUENCE [LARGE SCALE GENOMIC DNA]</scope>
    <source>
        <strain evidence="2 3">NIO-1003</strain>
    </source>
</reference>
<comment type="caution">
    <text evidence="2">The sequence shown here is derived from an EMBL/GenBank/DDBJ whole genome shotgun (WGS) entry which is preliminary data.</text>
</comment>
<dbReference type="RefSeq" id="WP_061973782.1">
    <property type="nucleotide sequence ID" value="NZ_FMAV01000003.1"/>
</dbReference>
<dbReference type="SUPFAM" id="SSF56219">
    <property type="entry name" value="DNase I-like"/>
    <property type="match status" value="1"/>
</dbReference>
<dbReference type="AlphaFoldDB" id="A0A0V8J4I9"/>
<dbReference type="InterPro" id="IPR005135">
    <property type="entry name" value="Endo/exonuclease/phosphatase"/>
</dbReference>
<name>A0A0V8J4I9_9BACL</name>
<dbReference type="EMBL" id="LNQN01000005">
    <property type="protein sequence ID" value="KSU81964.1"/>
    <property type="molecule type" value="Genomic_DNA"/>
</dbReference>
<dbReference type="Proteomes" id="UP000054099">
    <property type="component" value="Unassembled WGS sequence"/>
</dbReference>
<dbReference type="PANTHER" id="PTHR12121:SF36">
    <property type="entry name" value="ENDONUCLEASE_EXONUCLEASE_PHOSPHATASE DOMAIN-CONTAINING PROTEIN"/>
    <property type="match status" value="1"/>
</dbReference>
<proteinExistence type="predicted"/>
<evidence type="ECO:0000259" key="1">
    <source>
        <dbReference type="Pfam" id="PF03372"/>
    </source>
</evidence>
<keyword evidence="3" id="KW-1185">Reference proteome</keyword>
<protein>
    <recommendedName>
        <fullName evidence="1">Endonuclease/exonuclease/phosphatase domain-containing protein</fullName>
    </recommendedName>
</protein>
<feature type="domain" description="Endonuclease/exonuclease/phosphatase" evidence="1">
    <location>
        <begin position="8"/>
        <end position="254"/>
    </location>
</feature>
<dbReference type="InterPro" id="IPR036691">
    <property type="entry name" value="Endo/exonu/phosph_ase_sf"/>
</dbReference>
<gene>
    <name evidence="2" type="ORF">AS030_16915</name>
</gene>